<evidence type="ECO:0000256" key="1">
    <source>
        <dbReference type="SAM" id="Phobius"/>
    </source>
</evidence>
<name>A0A2J4YXH0_9ENTR</name>
<sequence length="248" mass="28749">MLKIICLTLIIIAWGLYSLKFGIGYLSTQNADVWGQFGDFMGGVLNPILSFISICLLIRSVTLQVQSNATLTQEIKRQELLEDYKKFEMRFFCLIESQESNYSKFRILIDDRADNDDQHEHGATNNTVITEYRANNAVTYIDDNLCLLVKAGVDDERIISWLECLDVDDQIFSLVRRFYLLVKLIDDKIDADKQEEQYELLINLTDERLLTIVVIICSYFDWGNVTYIKNSGILKQAKMDDYISNYLK</sequence>
<keyword evidence="1" id="KW-1133">Transmembrane helix</keyword>
<dbReference type="RefSeq" id="WP_116280353.1">
    <property type="nucleotide sequence ID" value="NZ_AP022547.1"/>
</dbReference>
<gene>
    <name evidence="2" type="ORF">CWM85_22290</name>
</gene>
<evidence type="ECO:0000313" key="2">
    <source>
        <dbReference type="EMBL" id="PLM55439.1"/>
    </source>
</evidence>
<comment type="caution">
    <text evidence="2">The sequence shown here is derived from an EMBL/GenBank/DDBJ whole genome shotgun (WGS) entry which is preliminary data.</text>
</comment>
<keyword evidence="1" id="KW-0472">Membrane</keyword>
<dbReference type="EMBL" id="PIET01000796">
    <property type="protein sequence ID" value="PLM55439.1"/>
    <property type="molecule type" value="Genomic_DNA"/>
</dbReference>
<evidence type="ECO:0000313" key="3">
    <source>
        <dbReference type="Proteomes" id="UP000234661"/>
    </source>
</evidence>
<dbReference type="Proteomes" id="UP000234661">
    <property type="component" value="Unassembled WGS sequence"/>
</dbReference>
<reference evidence="2 3" key="1">
    <citation type="submission" date="2017-11" db="EMBL/GenBank/DDBJ databases">
        <authorList>
            <person name="Han C.G."/>
        </authorList>
    </citation>
    <scope>NUCLEOTIDE SEQUENCE [LARGE SCALE GENOMIC DNA]</scope>
    <source>
        <strain evidence="2 3">A2</strain>
    </source>
</reference>
<proteinExistence type="predicted"/>
<reference evidence="2 3" key="2">
    <citation type="submission" date="2018-01" db="EMBL/GenBank/DDBJ databases">
        <title>Genomic study of Klebsiella pneumoniae.</title>
        <authorList>
            <person name="Yang Y."/>
            <person name="Bicalho R."/>
        </authorList>
    </citation>
    <scope>NUCLEOTIDE SEQUENCE [LARGE SCALE GENOMIC DNA]</scope>
    <source>
        <strain evidence="2 3">A2</strain>
    </source>
</reference>
<dbReference type="GeneID" id="66560849"/>
<keyword evidence="1" id="KW-0812">Transmembrane</keyword>
<accession>A0A2J4YXH0</accession>
<protein>
    <recommendedName>
        <fullName evidence="4">Phage abortive infection protein</fullName>
    </recommendedName>
</protein>
<dbReference type="AlphaFoldDB" id="A0A2J4YXH0"/>
<feature type="transmembrane region" description="Helical" evidence="1">
    <location>
        <begin position="34"/>
        <end position="58"/>
    </location>
</feature>
<organism evidence="2 3">
    <name type="scientific">Klebsiella michiganensis</name>
    <dbReference type="NCBI Taxonomy" id="1134687"/>
    <lineage>
        <taxon>Bacteria</taxon>
        <taxon>Pseudomonadati</taxon>
        <taxon>Pseudomonadota</taxon>
        <taxon>Gammaproteobacteria</taxon>
        <taxon>Enterobacterales</taxon>
        <taxon>Enterobacteriaceae</taxon>
        <taxon>Klebsiella/Raoultella group</taxon>
        <taxon>Klebsiella</taxon>
    </lineage>
</organism>
<evidence type="ECO:0008006" key="4">
    <source>
        <dbReference type="Google" id="ProtNLM"/>
    </source>
</evidence>